<dbReference type="Pfam" id="PF21812">
    <property type="entry name" value="DUF6881"/>
    <property type="match status" value="1"/>
</dbReference>
<reference evidence="3" key="1">
    <citation type="submission" date="2018-12" db="EMBL/GenBank/DDBJ databases">
        <title>Dusodibacter welbiota gen. nov., sp. nov., isolated from human faeces and emended description of the Oscillibacter genus.</title>
        <authorList>
            <person name="Le Roy T."/>
            <person name="Van der Smissen P."/>
            <person name="Delzenne N."/>
            <person name="Muccioli G."/>
            <person name="Collet J.F."/>
            <person name="Cani P.D."/>
        </authorList>
    </citation>
    <scope>NUCLEOTIDE SEQUENCE [LARGE SCALE GENOMIC DNA]</scope>
    <source>
        <strain evidence="3">J115</strain>
    </source>
</reference>
<evidence type="ECO:0000313" key="2">
    <source>
        <dbReference type="EMBL" id="QCI59549.1"/>
    </source>
</evidence>
<organism evidence="2 3">
    <name type="scientific">Dysosmobacter welbionis</name>
    <dbReference type="NCBI Taxonomy" id="2093857"/>
    <lineage>
        <taxon>Bacteria</taxon>
        <taxon>Bacillati</taxon>
        <taxon>Bacillota</taxon>
        <taxon>Clostridia</taxon>
        <taxon>Eubacteriales</taxon>
        <taxon>Oscillospiraceae</taxon>
        <taxon>Dysosmobacter</taxon>
    </lineage>
</organism>
<dbReference type="EMBL" id="CP034413">
    <property type="protein sequence ID" value="QCI59549.1"/>
    <property type="molecule type" value="Genomic_DNA"/>
</dbReference>
<sequence length="101" mass="11628">MSYVLIEQNLEEEDEPRFIYAELDSGRREVRRVEFYPNGLCFAYGGDYGREEALSPAPYPEDLRTLNRPGEVTARAITPAAFWEIWGQAQERPDGFMGMFA</sequence>
<keyword evidence="3" id="KW-1185">Reference proteome</keyword>
<dbReference type="KEGG" id="obj:EIO64_10240"/>
<name>A0A4D7AKJ0_9FIRM</name>
<feature type="domain" description="DUF6881" evidence="1">
    <location>
        <begin position="3"/>
        <end position="90"/>
    </location>
</feature>
<gene>
    <name evidence="2" type="ORF">EIO64_10240</name>
</gene>
<dbReference type="AlphaFoldDB" id="A0A4D7AKJ0"/>
<protein>
    <recommendedName>
        <fullName evidence="1">DUF6881 domain-containing protein</fullName>
    </recommendedName>
</protein>
<dbReference type="Proteomes" id="UP000298642">
    <property type="component" value="Chromosome"/>
</dbReference>
<evidence type="ECO:0000259" key="1">
    <source>
        <dbReference type="Pfam" id="PF21812"/>
    </source>
</evidence>
<dbReference type="InterPro" id="IPR049248">
    <property type="entry name" value="DUF6881"/>
</dbReference>
<dbReference type="RefSeq" id="WP_021751158.1">
    <property type="nucleotide sequence ID" value="NZ_CP034413.3"/>
</dbReference>
<proteinExistence type="predicted"/>
<dbReference type="GeneID" id="89520619"/>
<accession>A0A4D7AKJ0</accession>
<evidence type="ECO:0000313" key="3">
    <source>
        <dbReference type="Proteomes" id="UP000298642"/>
    </source>
</evidence>